<sequence>MRRRRLRFRQGHALKPPARPPPGKLHVPGCPWAEPPRPSSPEHVLPAWLTPARPPITTLRRPLARRASCDDDALRGKGEATGELKEVASEGGGGGIPGGAGGTVGTPSLRPPSAPDTAGQRSEGRPVSRAEGLGGSGLGRPLRSGRRGLGRLRCRLT</sequence>
<accession>A0AA35KZ66</accession>
<keyword evidence="3" id="KW-1185">Reference proteome</keyword>
<organism evidence="2 3">
    <name type="scientific">Podarcis lilfordi</name>
    <name type="common">Lilford's wall lizard</name>
    <dbReference type="NCBI Taxonomy" id="74358"/>
    <lineage>
        <taxon>Eukaryota</taxon>
        <taxon>Metazoa</taxon>
        <taxon>Chordata</taxon>
        <taxon>Craniata</taxon>
        <taxon>Vertebrata</taxon>
        <taxon>Euteleostomi</taxon>
        <taxon>Lepidosauria</taxon>
        <taxon>Squamata</taxon>
        <taxon>Bifurcata</taxon>
        <taxon>Unidentata</taxon>
        <taxon>Episquamata</taxon>
        <taxon>Laterata</taxon>
        <taxon>Lacertibaenia</taxon>
        <taxon>Lacertidae</taxon>
        <taxon>Podarcis</taxon>
    </lineage>
</organism>
<feature type="compositionally biased region" description="Basic residues" evidence="1">
    <location>
        <begin position="143"/>
        <end position="157"/>
    </location>
</feature>
<name>A0AA35KZ66_9SAUR</name>
<protein>
    <submittedName>
        <fullName evidence="2">Uncharacterized protein</fullName>
    </submittedName>
</protein>
<dbReference type="EMBL" id="OX395135">
    <property type="protein sequence ID" value="CAI5786346.1"/>
    <property type="molecule type" value="Genomic_DNA"/>
</dbReference>
<gene>
    <name evidence="2" type="ORF">PODLI_1B017367</name>
</gene>
<evidence type="ECO:0000313" key="3">
    <source>
        <dbReference type="Proteomes" id="UP001178461"/>
    </source>
</evidence>
<feature type="compositionally biased region" description="Basic residues" evidence="1">
    <location>
        <begin position="1"/>
        <end position="12"/>
    </location>
</feature>
<proteinExistence type="predicted"/>
<evidence type="ECO:0000313" key="2">
    <source>
        <dbReference type="EMBL" id="CAI5786346.1"/>
    </source>
</evidence>
<evidence type="ECO:0000256" key="1">
    <source>
        <dbReference type="SAM" id="MobiDB-lite"/>
    </source>
</evidence>
<feature type="region of interest" description="Disordered" evidence="1">
    <location>
        <begin position="1"/>
        <end position="157"/>
    </location>
</feature>
<reference evidence="2" key="1">
    <citation type="submission" date="2022-12" db="EMBL/GenBank/DDBJ databases">
        <authorList>
            <person name="Alioto T."/>
            <person name="Alioto T."/>
            <person name="Gomez Garrido J."/>
        </authorList>
    </citation>
    <scope>NUCLEOTIDE SEQUENCE</scope>
</reference>
<dbReference type="AlphaFoldDB" id="A0AA35KZ66"/>
<feature type="compositionally biased region" description="Basic and acidic residues" evidence="1">
    <location>
        <begin position="67"/>
        <end position="88"/>
    </location>
</feature>
<feature type="compositionally biased region" description="Gly residues" evidence="1">
    <location>
        <begin position="90"/>
        <end position="104"/>
    </location>
</feature>
<dbReference type="Proteomes" id="UP001178461">
    <property type="component" value="Chromosome 10"/>
</dbReference>